<protein>
    <submittedName>
        <fullName evidence="1">Uncharacterized protein</fullName>
    </submittedName>
</protein>
<dbReference type="EMBL" id="CP159373">
    <property type="protein sequence ID" value="XCN71864.1"/>
    <property type="molecule type" value="Genomic_DNA"/>
</dbReference>
<dbReference type="KEGG" id="eaj:Q3M24_16355"/>
<accession>A0AAU8LSK1</accession>
<name>A0AAU8LSK1_9BACT</name>
<sequence length="310" mass="35895">MKYSEFFCLIVLFYSVFNYSFSITDVQNGKRYYIDLYNDTPNKVYHVVSVKGDIFIGNDFKRKIKAGDKLSGNMKVVAKTKDVSMTVYNTKDNIGRRTLSPGKFNGYKYGTIESLINFINAYFIPSQKIPATRDGILNNKIAVFNHFRATTRKDTHFKPYLVLGTSKIYISPEAYPLDEGSCFFIRYLYHGEKINKKIPSQNNFITITRDNLYRIDGNPVSGQGIEKVMQVYYYDSRKNKSILISDFQPVFPDEKKLIREVSVLISALKAAGRSSEILDEALSFLYEFYGTPYRDNVKDWLKKNFRSEIQ</sequence>
<dbReference type="AlphaFoldDB" id="A0AAU8LSK1"/>
<evidence type="ECO:0000313" key="1">
    <source>
        <dbReference type="EMBL" id="XCN71864.1"/>
    </source>
</evidence>
<reference evidence="1" key="1">
    <citation type="journal article" date="2024" name="Syst. Appl. Microbiol.">
        <title>First single-strain enrichments of Electrothrix cable bacteria, description of E. aestuarii sp. nov. and E. rattekaaiensis sp. nov., and proposal of a cable bacteria taxonomy following the rules of the SeqCode.</title>
        <authorList>
            <person name="Plum-Jensen L.E."/>
            <person name="Schramm A."/>
            <person name="Marshall I.P.G."/>
        </authorList>
    </citation>
    <scope>NUCLEOTIDE SEQUENCE</scope>
    <source>
        <strain evidence="1">Rat1</strain>
    </source>
</reference>
<organism evidence="1">
    <name type="scientific">Candidatus Electrothrix aestuarii</name>
    <dbReference type="NCBI Taxonomy" id="3062594"/>
    <lineage>
        <taxon>Bacteria</taxon>
        <taxon>Pseudomonadati</taxon>
        <taxon>Thermodesulfobacteriota</taxon>
        <taxon>Desulfobulbia</taxon>
        <taxon>Desulfobulbales</taxon>
        <taxon>Desulfobulbaceae</taxon>
        <taxon>Candidatus Electrothrix</taxon>
    </lineage>
</organism>
<gene>
    <name evidence="1" type="ORF">Q3M24_16355</name>
</gene>
<reference evidence="1" key="2">
    <citation type="submission" date="2024-06" db="EMBL/GenBank/DDBJ databases">
        <authorList>
            <person name="Plum-Jensen L.E."/>
            <person name="Schramm A."/>
            <person name="Marshall I.P.G."/>
        </authorList>
    </citation>
    <scope>NUCLEOTIDE SEQUENCE</scope>
    <source>
        <strain evidence="1">Rat1</strain>
    </source>
</reference>
<proteinExistence type="predicted"/>